<sequence>MAAETTLPQWLWRSRQVVPKPVALPSQPAEPSAHFFVDFPCVVRYEGAWWLFYTVADGQHQRIVAAVSDDLHTWQHPKVVLDKGAKDQFDAAGVAAAWVLRHNDLDEPLPKLRRGMFWLAYRGHAADSVTSAIGLAFSSDWNRWQRFDGNPILTVHGGEPWEQAGLQDPCLLERDHLFWLFYVGRNDRAAVGLALSTDFLVWSRDLENPLLRSETDLIGRPFCVRYQRRWWILVGDGEGLRAASSDDLRHWRWLDEPPLTFEGLTRIANPYLFWYDGKLWLFFSAEQDGRRQIFCVAL</sequence>
<evidence type="ECO:0000313" key="5">
    <source>
        <dbReference type="EMBL" id="GBC99128.1"/>
    </source>
</evidence>
<keyword evidence="3" id="KW-0326">Glycosidase</keyword>
<keyword evidence="2" id="KW-0378">Hydrolase</keyword>
<feature type="domain" description="Glycosyl hydrolase family 32 N-terminal" evidence="4">
    <location>
        <begin position="30"/>
        <end position="205"/>
    </location>
</feature>
<dbReference type="AlphaFoldDB" id="A0A2H5XD63"/>
<dbReference type="Pfam" id="PF00251">
    <property type="entry name" value="Glyco_hydro_32N"/>
    <property type="match status" value="1"/>
</dbReference>
<dbReference type="GO" id="GO:0016798">
    <property type="term" value="F:hydrolase activity, acting on glycosyl bonds"/>
    <property type="evidence" value="ECO:0007669"/>
    <property type="project" value="UniProtKB-KW"/>
</dbReference>
<proteinExistence type="inferred from homology"/>
<gene>
    <name evidence="5" type="ORF">HRbin17_01649</name>
</gene>
<dbReference type="EMBL" id="BEHT01000021">
    <property type="protein sequence ID" value="GBC99128.1"/>
    <property type="molecule type" value="Genomic_DNA"/>
</dbReference>
<evidence type="ECO:0000256" key="3">
    <source>
        <dbReference type="ARBA" id="ARBA00023295"/>
    </source>
</evidence>
<evidence type="ECO:0000313" key="6">
    <source>
        <dbReference type="Proteomes" id="UP000236173"/>
    </source>
</evidence>
<evidence type="ECO:0000259" key="4">
    <source>
        <dbReference type="Pfam" id="PF00251"/>
    </source>
</evidence>
<comment type="caution">
    <text evidence="5">The sequence shown here is derived from an EMBL/GenBank/DDBJ whole genome shotgun (WGS) entry which is preliminary data.</text>
</comment>
<comment type="similarity">
    <text evidence="1">Belongs to the glycosyl hydrolase 32 family.</text>
</comment>
<dbReference type="SUPFAM" id="SSF75005">
    <property type="entry name" value="Arabinanase/levansucrase/invertase"/>
    <property type="match status" value="2"/>
</dbReference>
<organism evidence="5 6">
    <name type="scientific">Candidatus Fervidibacter japonicus</name>
    <dbReference type="NCBI Taxonomy" id="2035412"/>
    <lineage>
        <taxon>Bacteria</taxon>
        <taxon>Candidatus Fervidibacterota</taxon>
        <taxon>Candidatus Fervidibacter</taxon>
    </lineage>
</organism>
<dbReference type="InterPro" id="IPR023296">
    <property type="entry name" value="Glyco_hydro_beta-prop_sf"/>
</dbReference>
<protein>
    <recommendedName>
        <fullName evidence="4">Glycosyl hydrolase family 32 N-terminal domain-containing protein</fullName>
    </recommendedName>
</protein>
<reference evidence="6" key="1">
    <citation type="submission" date="2017-09" db="EMBL/GenBank/DDBJ databases">
        <title>Metaegenomics of thermophilic ammonia-oxidizing enrichment culture.</title>
        <authorList>
            <person name="Kato S."/>
            <person name="Suzuki K."/>
        </authorList>
    </citation>
    <scope>NUCLEOTIDE SEQUENCE [LARGE SCALE GENOMIC DNA]</scope>
</reference>
<name>A0A2H5XD63_9BACT</name>
<dbReference type="Gene3D" id="2.115.10.20">
    <property type="entry name" value="Glycosyl hydrolase domain, family 43"/>
    <property type="match status" value="1"/>
</dbReference>
<evidence type="ECO:0000256" key="2">
    <source>
        <dbReference type="ARBA" id="ARBA00022801"/>
    </source>
</evidence>
<dbReference type="PANTHER" id="PTHR35279:SF1">
    <property type="entry name" value="ARABINANASE_LEVANSUCRASE_INVERTASE"/>
    <property type="match status" value="1"/>
</dbReference>
<dbReference type="InterPro" id="IPR013148">
    <property type="entry name" value="Glyco_hydro_32_N"/>
</dbReference>
<dbReference type="Proteomes" id="UP000236173">
    <property type="component" value="Unassembled WGS sequence"/>
</dbReference>
<dbReference type="PANTHER" id="PTHR35279">
    <property type="match status" value="1"/>
</dbReference>
<evidence type="ECO:0000256" key="1">
    <source>
        <dbReference type="ARBA" id="ARBA00009902"/>
    </source>
</evidence>
<accession>A0A2H5XD63</accession>